<evidence type="ECO:0008006" key="3">
    <source>
        <dbReference type="Google" id="ProtNLM"/>
    </source>
</evidence>
<reference evidence="1 2" key="1">
    <citation type="submission" date="2023-06" db="EMBL/GenBank/DDBJ databases">
        <title>Pelomonas sp. APW6 16S ribosomal RNA gene genome sequencing and assembly.</title>
        <authorList>
            <person name="Woo H."/>
        </authorList>
    </citation>
    <scope>NUCLEOTIDE SEQUENCE [LARGE SCALE GENOMIC DNA]</scope>
    <source>
        <strain evidence="1 2">APW6</strain>
    </source>
</reference>
<gene>
    <name evidence="1" type="ORF">QRD43_05410</name>
</gene>
<protein>
    <recommendedName>
        <fullName evidence="3">DUF4124 domain-containing protein</fullName>
    </recommendedName>
</protein>
<dbReference type="RefSeq" id="WP_285981449.1">
    <property type="nucleotide sequence ID" value="NZ_JASVDS010000001.1"/>
</dbReference>
<keyword evidence="2" id="KW-1185">Reference proteome</keyword>
<sequence>MGLAALACALDVQAGGVILERSQAATAASCRQGGVEWLGAGGKACPVAARAPGGEIATASAAGGRSVSAVPSRSNDEGRRQILQQELGQERARLAALQLAGAREPGAADALQRARQDVLALERELARLAP</sequence>
<dbReference type="Proteomes" id="UP001238603">
    <property type="component" value="Unassembled WGS sequence"/>
</dbReference>
<evidence type="ECO:0000313" key="1">
    <source>
        <dbReference type="EMBL" id="MDL5031341.1"/>
    </source>
</evidence>
<organism evidence="1 2">
    <name type="scientific">Roseateles subflavus</name>
    <dbReference type="NCBI Taxonomy" id="3053353"/>
    <lineage>
        <taxon>Bacteria</taxon>
        <taxon>Pseudomonadati</taxon>
        <taxon>Pseudomonadota</taxon>
        <taxon>Betaproteobacteria</taxon>
        <taxon>Burkholderiales</taxon>
        <taxon>Sphaerotilaceae</taxon>
        <taxon>Roseateles</taxon>
    </lineage>
</organism>
<proteinExistence type="predicted"/>
<dbReference type="EMBL" id="JASVDS010000001">
    <property type="protein sequence ID" value="MDL5031341.1"/>
    <property type="molecule type" value="Genomic_DNA"/>
</dbReference>
<name>A0ABT7LEQ6_9BURK</name>
<accession>A0ABT7LEQ6</accession>
<evidence type="ECO:0000313" key="2">
    <source>
        <dbReference type="Proteomes" id="UP001238603"/>
    </source>
</evidence>
<comment type="caution">
    <text evidence="1">The sequence shown here is derived from an EMBL/GenBank/DDBJ whole genome shotgun (WGS) entry which is preliminary data.</text>
</comment>